<dbReference type="OrthoDB" id="1633985at2"/>
<name>A0A498RCG9_9FIRM</name>
<dbReference type="EMBL" id="UPPP01000068">
    <property type="protein sequence ID" value="VBB06848.1"/>
    <property type="molecule type" value="Genomic_DNA"/>
</dbReference>
<proteinExistence type="predicted"/>
<evidence type="ECO:0000313" key="2">
    <source>
        <dbReference type="Proteomes" id="UP000277811"/>
    </source>
</evidence>
<reference evidence="1 2" key="1">
    <citation type="submission" date="2018-06" db="EMBL/GenBank/DDBJ databases">
        <authorList>
            <person name="Strepis N."/>
        </authorList>
    </citation>
    <scope>NUCLEOTIDE SEQUENCE [LARGE SCALE GENOMIC DNA]</scope>
    <source>
        <strain evidence="1">LUCI</strain>
    </source>
</reference>
<accession>A0A498RCG9</accession>
<keyword evidence="2" id="KW-1185">Reference proteome</keyword>
<organism evidence="1 2">
    <name type="scientific">Lucifera butyrica</name>
    <dbReference type="NCBI Taxonomy" id="1351585"/>
    <lineage>
        <taxon>Bacteria</taxon>
        <taxon>Bacillati</taxon>
        <taxon>Bacillota</taxon>
        <taxon>Negativicutes</taxon>
        <taxon>Veillonellales</taxon>
        <taxon>Veillonellaceae</taxon>
        <taxon>Lucifera</taxon>
    </lineage>
</organism>
<gene>
    <name evidence="1" type="ORF">LUCI_2085</name>
</gene>
<evidence type="ECO:0000313" key="1">
    <source>
        <dbReference type="EMBL" id="VBB06848.1"/>
    </source>
</evidence>
<sequence>MLIQDVNLAVTLARTLWFNTYRGKVTDELDNYLATLRIIPCLPLDRSEVPADAPEVIPYLLVLVEDAVMEAADLIPFESKLSEVLLPQMQREHFRPEFCHFVYPSPSYMAQGNGSSKIN</sequence>
<dbReference type="Proteomes" id="UP000277811">
    <property type="component" value="Unassembled WGS sequence"/>
</dbReference>
<dbReference type="AlphaFoldDB" id="A0A498RCG9"/>
<protein>
    <submittedName>
        <fullName evidence="1">Uncharacterized protein</fullName>
    </submittedName>
</protein>